<name>A0ACC3SHI1_9PEZI</name>
<evidence type="ECO:0000313" key="1">
    <source>
        <dbReference type="EMBL" id="KAK8214750.1"/>
    </source>
</evidence>
<evidence type="ECO:0000313" key="2">
    <source>
        <dbReference type="Proteomes" id="UP001320706"/>
    </source>
</evidence>
<keyword evidence="2" id="KW-1185">Reference proteome</keyword>
<gene>
    <name evidence="1" type="ORF">M8818_002331</name>
</gene>
<dbReference type="EMBL" id="JAMKPW020000010">
    <property type="protein sequence ID" value="KAK8214750.1"/>
    <property type="molecule type" value="Genomic_DNA"/>
</dbReference>
<organism evidence="1 2">
    <name type="scientific">Zalaria obscura</name>
    <dbReference type="NCBI Taxonomy" id="2024903"/>
    <lineage>
        <taxon>Eukaryota</taxon>
        <taxon>Fungi</taxon>
        <taxon>Dikarya</taxon>
        <taxon>Ascomycota</taxon>
        <taxon>Pezizomycotina</taxon>
        <taxon>Dothideomycetes</taxon>
        <taxon>Dothideomycetidae</taxon>
        <taxon>Dothideales</taxon>
        <taxon>Zalariaceae</taxon>
        <taxon>Zalaria</taxon>
    </lineage>
</organism>
<accession>A0ACC3SHI1</accession>
<dbReference type="Proteomes" id="UP001320706">
    <property type="component" value="Unassembled WGS sequence"/>
</dbReference>
<proteinExistence type="predicted"/>
<protein>
    <submittedName>
        <fullName evidence="1">Uncharacterized protein</fullName>
    </submittedName>
</protein>
<comment type="caution">
    <text evidence="1">The sequence shown here is derived from an EMBL/GenBank/DDBJ whole genome shotgun (WGS) entry which is preliminary data.</text>
</comment>
<reference evidence="1" key="1">
    <citation type="submission" date="2024-02" db="EMBL/GenBank/DDBJ databases">
        <title>Metagenome Assembled Genome of Zalaria obscura JY119.</title>
        <authorList>
            <person name="Vighnesh L."/>
            <person name="Jagadeeshwari U."/>
            <person name="Venkata Ramana C."/>
            <person name="Sasikala C."/>
        </authorList>
    </citation>
    <scope>NUCLEOTIDE SEQUENCE</scope>
    <source>
        <strain evidence="1">JY119</strain>
    </source>
</reference>
<sequence length="564" mass="62380">MDHLSIPALALVLLFITLLYRYIVYPIFESPLSRIPNAHPTSPISPLWILYIRYNDRENATVHALHAQHGPLVRLGPSEVSVNCVDGGIKTIYSGGFDKGDWYSKVFANYGVHNMFSTALREPHSKRKRMLSNVYAKSVLLASPALRAICQTVLCERMLPLVGEVVEGDRRGDGDWGKSKTKGVMEAYELFSALTMDFVTAYQFGLGQGSNFTQNLTHCRKWLENYKARQAYTFWPQEMPAFTAFMRSVGLGTLLVPKWVDEANQDIEDWCLSMCDKAEAALQSRSGDEKHAGDYPSVYAQMRASLVKEQVKEESGLAEKQGTSLTEETQLSIASEMLDQLAAGFDTSGITLTYLAWELSKPQNSQIQASLQEELRSLSPSYAKASPDVEGTELPDAKVIDELPLLHAVIMETLRLHAAIPGIQPRVTPSDATLGPPGAEVHGIPQGVRVESAAYSLHRNPEVFPKPEEWRPLRWLDADGKVDSGGEKMRWFWAFGSGGRMCVGSNLAMAQTKNIVAALWSNYTTLVVDDKGMAHRGGYMADPLGSSEGSYLLIQLEKLRAADA</sequence>